<dbReference type="AlphaFoldDB" id="A0A6P2C863"/>
<dbReference type="PROSITE" id="PS51387">
    <property type="entry name" value="FAD_PCMH"/>
    <property type="match status" value="1"/>
</dbReference>
<dbReference type="RefSeq" id="WP_145853423.1">
    <property type="nucleotide sequence ID" value="NZ_RPFW01000002.1"/>
</dbReference>
<evidence type="ECO:0000313" key="6">
    <source>
        <dbReference type="Proteomes" id="UP000460272"/>
    </source>
</evidence>
<keyword evidence="6" id="KW-1185">Reference proteome</keyword>
<dbReference type="InterPro" id="IPR016167">
    <property type="entry name" value="FAD-bd_PCMH_sub1"/>
</dbReference>
<dbReference type="InterPro" id="IPR002346">
    <property type="entry name" value="Mopterin_DH_FAD-bd"/>
</dbReference>
<dbReference type="EMBL" id="RPFW01000002">
    <property type="protein sequence ID" value="TVZ05723.1"/>
    <property type="molecule type" value="Genomic_DNA"/>
</dbReference>
<evidence type="ECO:0000256" key="2">
    <source>
        <dbReference type="ARBA" id="ARBA00022827"/>
    </source>
</evidence>
<dbReference type="SMART" id="SM01092">
    <property type="entry name" value="CO_deh_flav_C"/>
    <property type="match status" value="1"/>
</dbReference>
<dbReference type="InterPro" id="IPR016166">
    <property type="entry name" value="FAD-bd_PCMH"/>
</dbReference>
<feature type="domain" description="FAD-binding PCMH-type" evidence="4">
    <location>
        <begin position="1"/>
        <end position="177"/>
    </location>
</feature>
<evidence type="ECO:0000313" key="5">
    <source>
        <dbReference type="EMBL" id="TVZ05723.1"/>
    </source>
</evidence>
<dbReference type="InterPro" id="IPR036683">
    <property type="entry name" value="CO_DH_flav_C_dom_sf"/>
</dbReference>
<dbReference type="PANTHER" id="PTHR42659:SF2">
    <property type="entry name" value="XANTHINE DEHYDROGENASE SUBUNIT C-RELATED"/>
    <property type="match status" value="1"/>
</dbReference>
<dbReference type="Pfam" id="PF00941">
    <property type="entry name" value="FAD_binding_5"/>
    <property type="match status" value="1"/>
</dbReference>
<dbReference type="InterPro" id="IPR036318">
    <property type="entry name" value="FAD-bd_PCMH-like_sf"/>
</dbReference>
<reference evidence="5 6" key="1">
    <citation type="submission" date="2018-11" db="EMBL/GenBank/DDBJ databases">
        <title>Trebonia kvetii gen.nov., sp.nov., a novel acidophilic actinobacterium, and proposal of the new actinobacterial family Treboniaceae fam. nov.</title>
        <authorList>
            <person name="Rapoport D."/>
            <person name="Sagova-Mareckova M."/>
            <person name="Sedlacek I."/>
            <person name="Provaznik J."/>
            <person name="Kralova S."/>
            <person name="Pavlinic D."/>
            <person name="Benes V."/>
            <person name="Kopecky J."/>
        </authorList>
    </citation>
    <scope>NUCLEOTIDE SEQUENCE [LARGE SCALE GENOMIC DNA]</scope>
    <source>
        <strain evidence="5 6">15Tr583</strain>
    </source>
</reference>
<accession>A0A6P2C863</accession>
<dbReference type="Proteomes" id="UP000460272">
    <property type="component" value="Unassembled WGS sequence"/>
</dbReference>
<dbReference type="SUPFAM" id="SSF56176">
    <property type="entry name" value="FAD-binding/transporter-associated domain-like"/>
    <property type="match status" value="1"/>
</dbReference>
<dbReference type="InterPro" id="IPR051312">
    <property type="entry name" value="Diverse_Substr_Oxidored"/>
</dbReference>
<sequence>MKLPSVEYEAPTTTAEAVALLAEHQDEASVLAGGQSLIPLLALRLARPAVLIDINGVTELSGVSRVNGHLAIGAMTREYQAEESAAVASDVPLLAAALPLIGHEAIRSRGTIGGSLAHADAAGELPAVALALDAEFVLRGRARGRVIPAADWFQGYLTTARRPEELLTEIRFPVAAPGTGVAFQEVARRHGDFAIVGLAASLTLAGGVITDARLAFSGVADVPVRAAEAEALLNGERPSAELFDEAARAATAGIDPPADLHGSAEYRKKIAATLVRRALRAAADSAERNSAQGRH</sequence>
<dbReference type="Gene3D" id="3.30.465.10">
    <property type="match status" value="1"/>
</dbReference>
<dbReference type="InterPro" id="IPR005107">
    <property type="entry name" value="CO_DH_flav_C"/>
</dbReference>
<evidence type="ECO:0000256" key="3">
    <source>
        <dbReference type="ARBA" id="ARBA00023002"/>
    </source>
</evidence>
<dbReference type="Gene3D" id="3.30.43.10">
    <property type="entry name" value="Uridine Diphospho-n-acetylenolpyruvylglucosamine Reductase, domain 2"/>
    <property type="match status" value="1"/>
</dbReference>
<proteinExistence type="predicted"/>
<dbReference type="GO" id="GO:0016491">
    <property type="term" value="F:oxidoreductase activity"/>
    <property type="evidence" value="ECO:0007669"/>
    <property type="project" value="UniProtKB-KW"/>
</dbReference>
<gene>
    <name evidence="5" type="ORF">EAS64_14625</name>
</gene>
<dbReference type="GO" id="GO:0071949">
    <property type="term" value="F:FAD binding"/>
    <property type="evidence" value="ECO:0007669"/>
    <property type="project" value="InterPro"/>
</dbReference>
<comment type="caution">
    <text evidence="5">The sequence shown here is derived from an EMBL/GenBank/DDBJ whole genome shotgun (WGS) entry which is preliminary data.</text>
</comment>
<name>A0A6P2C863_9ACTN</name>
<keyword evidence="3" id="KW-0560">Oxidoreductase</keyword>
<dbReference type="PANTHER" id="PTHR42659">
    <property type="entry name" value="XANTHINE DEHYDROGENASE SUBUNIT C-RELATED"/>
    <property type="match status" value="1"/>
</dbReference>
<organism evidence="5 6">
    <name type="scientific">Trebonia kvetii</name>
    <dbReference type="NCBI Taxonomy" id="2480626"/>
    <lineage>
        <taxon>Bacteria</taxon>
        <taxon>Bacillati</taxon>
        <taxon>Actinomycetota</taxon>
        <taxon>Actinomycetes</taxon>
        <taxon>Streptosporangiales</taxon>
        <taxon>Treboniaceae</taxon>
        <taxon>Trebonia</taxon>
    </lineage>
</organism>
<protein>
    <submittedName>
        <fullName evidence="5">Xanthine dehydrogenase family protein subunit M</fullName>
    </submittedName>
</protein>
<keyword evidence="2" id="KW-0274">FAD</keyword>
<dbReference type="Pfam" id="PF03450">
    <property type="entry name" value="CO_deh_flav_C"/>
    <property type="match status" value="1"/>
</dbReference>
<evidence type="ECO:0000259" key="4">
    <source>
        <dbReference type="PROSITE" id="PS51387"/>
    </source>
</evidence>
<dbReference type="InterPro" id="IPR016169">
    <property type="entry name" value="FAD-bd_PCMH_sub2"/>
</dbReference>
<dbReference type="OrthoDB" id="9793944at2"/>
<keyword evidence="1" id="KW-0285">Flavoprotein</keyword>
<evidence type="ECO:0000256" key="1">
    <source>
        <dbReference type="ARBA" id="ARBA00022630"/>
    </source>
</evidence>
<dbReference type="Gene3D" id="3.30.390.50">
    <property type="entry name" value="CO dehydrogenase flavoprotein, C-terminal domain"/>
    <property type="match status" value="1"/>
</dbReference>
<dbReference type="SUPFAM" id="SSF55447">
    <property type="entry name" value="CO dehydrogenase flavoprotein C-terminal domain-like"/>
    <property type="match status" value="1"/>
</dbReference>